<keyword evidence="3" id="KW-1185">Reference proteome</keyword>
<gene>
    <name evidence="2" type="ORF">GBA63_11595</name>
</gene>
<feature type="transmembrane region" description="Helical" evidence="1">
    <location>
        <begin position="24"/>
        <end position="47"/>
    </location>
</feature>
<reference evidence="2 3" key="1">
    <citation type="submission" date="2019-10" db="EMBL/GenBank/DDBJ databases">
        <title>Rubrobacter sp nov SCSIO 52090 isolated from a deep-sea sediment in the South China Sea.</title>
        <authorList>
            <person name="Chen R.W."/>
        </authorList>
    </citation>
    <scope>NUCLEOTIDE SEQUENCE [LARGE SCALE GENOMIC DNA]</scope>
    <source>
        <strain evidence="2 3">SCSIO 52909</strain>
    </source>
</reference>
<keyword evidence="1" id="KW-0472">Membrane</keyword>
<feature type="transmembrane region" description="Helical" evidence="1">
    <location>
        <begin position="59"/>
        <end position="79"/>
    </location>
</feature>
<organism evidence="2 3">
    <name type="scientific">Rubrobacter tropicus</name>
    <dbReference type="NCBI Taxonomy" id="2653851"/>
    <lineage>
        <taxon>Bacteria</taxon>
        <taxon>Bacillati</taxon>
        <taxon>Actinomycetota</taxon>
        <taxon>Rubrobacteria</taxon>
        <taxon>Rubrobacterales</taxon>
        <taxon>Rubrobacteraceae</taxon>
        <taxon>Rubrobacter</taxon>
    </lineage>
</organism>
<name>A0A6G8Q9U4_9ACTN</name>
<evidence type="ECO:0000313" key="3">
    <source>
        <dbReference type="Proteomes" id="UP000501452"/>
    </source>
</evidence>
<keyword evidence="1" id="KW-1133">Transmembrane helix</keyword>
<dbReference type="AlphaFoldDB" id="A0A6G8Q9U4"/>
<protein>
    <submittedName>
        <fullName evidence="2">Uncharacterized protein</fullName>
    </submittedName>
</protein>
<evidence type="ECO:0000313" key="2">
    <source>
        <dbReference type="EMBL" id="QIN83213.1"/>
    </source>
</evidence>
<evidence type="ECO:0000256" key="1">
    <source>
        <dbReference type="SAM" id="Phobius"/>
    </source>
</evidence>
<dbReference type="EMBL" id="CP045119">
    <property type="protein sequence ID" value="QIN83213.1"/>
    <property type="molecule type" value="Genomic_DNA"/>
</dbReference>
<feature type="transmembrane region" description="Helical" evidence="1">
    <location>
        <begin position="85"/>
        <end position="106"/>
    </location>
</feature>
<sequence>MAGVLSLFATGTIWYYFGGLHAGAYLYGVGVGVVCFTSIAVTAALLGGGLSGDRIVLGLAVYFGRLAFAAVALGVPIYLGSLPAVPLLCGFAGVYVIENVVLLVGAPAKMAGENSAVRSGHGGVERRTEV</sequence>
<dbReference type="KEGG" id="rub:GBA63_11595"/>
<accession>A0A6G8Q9U4</accession>
<keyword evidence="1" id="KW-0812">Transmembrane</keyword>
<proteinExistence type="predicted"/>
<dbReference type="RefSeq" id="WP_166176285.1">
    <property type="nucleotide sequence ID" value="NZ_CP045119.1"/>
</dbReference>
<dbReference type="Proteomes" id="UP000501452">
    <property type="component" value="Chromosome"/>
</dbReference>